<dbReference type="GO" id="GO:0004850">
    <property type="term" value="F:uridine phosphorylase activity"/>
    <property type="evidence" value="ECO:0007669"/>
    <property type="project" value="UniProtKB-EC"/>
</dbReference>
<protein>
    <recommendedName>
        <fullName evidence="2">Uridine phosphorylase</fullName>
        <ecNumber evidence="1">2.4.2.3</ecNumber>
    </recommendedName>
</protein>
<dbReference type="EMBL" id="FXTB01000001">
    <property type="protein sequence ID" value="SMO38229.1"/>
    <property type="molecule type" value="Genomic_DNA"/>
</dbReference>
<dbReference type="InterPro" id="IPR000845">
    <property type="entry name" value="Nucleoside_phosphorylase_d"/>
</dbReference>
<dbReference type="Pfam" id="PF01048">
    <property type="entry name" value="PNP_UDP_1"/>
    <property type="match status" value="1"/>
</dbReference>
<reference evidence="5 6" key="1">
    <citation type="submission" date="2017-05" db="EMBL/GenBank/DDBJ databases">
        <authorList>
            <person name="Varghese N."/>
            <person name="Submissions S."/>
        </authorList>
    </citation>
    <scope>NUCLEOTIDE SEQUENCE [LARGE SCALE GENOMIC DNA]</scope>
    <source>
        <strain evidence="5 6">DSM 27040</strain>
    </source>
</reference>
<dbReference type="PANTHER" id="PTHR43691">
    <property type="entry name" value="URIDINE PHOSPHORYLASE"/>
    <property type="match status" value="1"/>
</dbReference>
<dbReference type="RefSeq" id="WP_142531785.1">
    <property type="nucleotide sequence ID" value="NZ_FXTB01000001.1"/>
</dbReference>
<dbReference type="AlphaFoldDB" id="A0A521ATU2"/>
<keyword evidence="6" id="KW-1185">Reference proteome</keyword>
<dbReference type="Gene3D" id="3.40.50.1580">
    <property type="entry name" value="Nucleoside phosphorylase domain"/>
    <property type="match status" value="1"/>
</dbReference>
<dbReference type="CDD" id="cd00436">
    <property type="entry name" value="UP_TbUP-like"/>
    <property type="match status" value="1"/>
</dbReference>
<dbReference type="GO" id="GO:0005829">
    <property type="term" value="C:cytosol"/>
    <property type="evidence" value="ECO:0007669"/>
    <property type="project" value="TreeGrafter"/>
</dbReference>
<dbReference type="Proteomes" id="UP000319040">
    <property type="component" value="Unassembled WGS sequence"/>
</dbReference>
<sequence>MEHRIEESELIINKDGSVFHLHLKPGELADNIILVGDPGRVRTVASFFDHIELERSNREFISVTGTYKQTRFTVVATGIGTDNIDIVVNELDALVNVDFETRKVKQQLKSLNMVRIGTSGSLQHDLSVDSCLLSHKAIGFDGLLNFYENRNKVVDMEFEQHFKEAMQWNPLLTSPYVVDASPQLLKKLAQNEFLEGVTISAPGFYGPQGRVIRLPIQDKEINDKISNFRHKQHSITNYEMECSAIYGLCKLLGHNAATVCAIIANRKARTYSKDYKPVIKKLIKQVLDSLA</sequence>
<feature type="domain" description="Nucleoside phosphorylase" evidence="4">
    <location>
        <begin position="32"/>
        <end position="265"/>
    </location>
</feature>
<accession>A0A521ATU2</accession>
<gene>
    <name evidence="5" type="ORF">SAMN06265379_101404</name>
</gene>
<comment type="catalytic activity">
    <reaction evidence="3">
        <text>uridine + phosphate = alpha-D-ribose 1-phosphate + uracil</text>
        <dbReference type="Rhea" id="RHEA:24388"/>
        <dbReference type="ChEBI" id="CHEBI:16704"/>
        <dbReference type="ChEBI" id="CHEBI:17568"/>
        <dbReference type="ChEBI" id="CHEBI:43474"/>
        <dbReference type="ChEBI" id="CHEBI:57720"/>
        <dbReference type="EC" id="2.4.2.3"/>
    </reaction>
</comment>
<evidence type="ECO:0000313" key="6">
    <source>
        <dbReference type="Proteomes" id="UP000319040"/>
    </source>
</evidence>
<dbReference type="SUPFAM" id="SSF53167">
    <property type="entry name" value="Purine and uridine phosphorylases"/>
    <property type="match status" value="1"/>
</dbReference>
<dbReference type="InterPro" id="IPR035994">
    <property type="entry name" value="Nucleoside_phosphorylase_sf"/>
</dbReference>
<evidence type="ECO:0000256" key="3">
    <source>
        <dbReference type="ARBA" id="ARBA00048447"/>
    </source>
</evidence>
<dbReference type="GO" id="GO:0006152">
    <property type="term" value="P:purine nucleoside catabolic process"/>
    <property type="evidence" value="ECO:0007669"/>
    <property type="project" value="TreeGrafter"/>
</dbReference>
<name>A0A521ATU2_SACCC</name>
<dbReference type="GO" id="GO:0004731">
    <property type="term" value="F:purine-nucleoside phosphorylase activity"/>
    <property type="evidence" value="ECO:0007669"/>
    <property type="project" value="TreeGrafter"/>
</dbReference>
<dbReference type="EC" id="2.4.2.3" evidence="1"/>
<evidence type="ECO:0000256" key="1">
    <source>
        <dbReference type="ARBA" id="ARBA00011888"/>
    </source>
</evidence>
<evidence type="ECO:0000256" key="2">
    <source>
        <dbReference type="ARBA" id="ARBA00021980"/>
    </source>
</evidence>
<dbReference type="OrthoDB" id="9772602at2"/>
<evidence type="ECO:0000313" key="5">
    <source>
        <dbReference type="EMBL" id="SMO38229.1"/>
    </source>
</evidence>
<proteinExistence type="predicted"/>
<dbReference type="PANTHER" id="PTHR43691:SF11">
    <property type="entry name" value="FI09636P-RELATED"/>
    <property type="match status" value="1"/>
</dbReference>
<evidence type="ECO:0000259" key="4">
    <source>
        <dbReference type="Pfam" id="PF01048"/>
    </source>
</evidence>
<organism evidence="5 6">
    <name type="scientific">Saccharicrinis carchari</name>
    <dbReference type="NCBI Taxonomy" id="1168039"/>
    <lineage>
        <taxon>Bacteria</taxon>
        <taxon>Pseudomonadati</taxon>
        <taxon>Bacteroidota</taxon>
        <taxon>Bacteroidia</taxon>
        <taxon>Marinilabiliales</taxon>
        <taxon>Marinilabiliaceae</taxon>
        <taxon>Saccharicrinis</taxon>
    </lineage>
</organism>